<keyword evidence="4" id="KW-0539">Nucleus</keyword>
<organism evidence="5">
    <name type="scientific">Timema bartmani</name>
    <dbReference type="NCBI Taxonomy" id="61472"/>
    <lineage>
        <taxon>Eukaryota</taxon>
        <taxon>Metazoa</taxon>
        <taxon>Ecdysozoa</taxon>
        <taxon>Arthropoda</taxon>
        <taxon>Hexapoda</taxon>
        <taxon>Insecta</taxon>
        <taxon>Pterygota</taxon>
        <taxon>Neoptera</taxon>
        <taxon>Polyneoptera</taxon>
        <taxon>Phasmatodea</taxon>
        <taxon>Timematodea</taxon>
        <taxon>Timematoidea</taxon>
        <taxon>Timematidae</taxon>
        <taxon>Timema</taxon>
    </lineage>
</organism>
<dbReference type="GO" id="GO:0044611">
    <property type="term" value="C:nuclear pore inner ring"/>
    <property type="evidence" value="ECO:0007669"/>
    <property type="project" value="TreeGrafter"/>
</dbReference>
<reference evidence="5" key="1">
    <citation type="submission" date="2020-11" db="EMBL/GenBank/DDBJ databases">
        <authorList>
            <person name="Tran Van P."/>
        </authorList>
    </citation>
    <scope>NUCLEOTIDE SEQUENCE</scope>
</reference>
<evidence type="ECO:0000256" key="3">
    <source>
        <dbReference type="ARBA" id="ARBA00022448"/>
    </source>
</evidence>
<dbReference type="AlphaFoldDB" id="A0A7R9EYQ4"/>
<evidence type="ECO:0000256" key="1">
    <source>
        <dbReference type="ARBA" id="ARBA00004123"/>
    </source>
</evidence>
<proteinExistence type="inferred from homology"/>
<accession>A0A7R9EYQ4</accession>
<keyword evidence="3" id="KW-0813">Transport</keyword>
<dbReference type="InterPro" id="IPR021827">
    <property type="entry name" value="Nup186/Nup192/Nup205"/>
</dbReference>
<evidence type="ECO:0000313" key="5">
    <source>
        <dbReference type="EMBL" id="CAD7442553.1"/>
    </source>
</evidence>
<dbReference type="GO" id="GO:0006999">
    <property type="term" value="P:nuclear pore organization"/>
    <property type="evidence" value="ECO:0007669"/>
    <property type="project" value="TreeGrafter"/>
</dbReference>
<evidence type="ECO:0000256" key="4">
    <source>
        <dbReference type="ARBA" id="ARBA00023242"/>
    </source>
</evidence>
<gene>
    <name evidence="5" type="ORF">TBIB3V08_LOCUS4981</name>
</gene>
<dbReference type="GO" id="GO:0017056">
    <property type="term" value="F:structural constituent of nuclear pore"/>
    <property type="evidence" value="ECO:0007669"/>
    <property type="project" value="TreeGrafter"/>
</dbReference>
<protein>
    <submittedName>
        <fullName evidence="5">Uncharacterized protein</fullName>
    </submittedName>
</protein>
<dbReference type="PANTHER" id="PTHR31344:SF0">
    <property type="entry name" value="NUCLEAR PORE COMPLEX PROTEIN NUP205"/>
    <property type="match status" value="1"/>
</dbReference>
<comment type="subcellular location">
    <subcellularLocation>
        <location evidence="1">Nucleus</location>
    </subcellularLocation>
</comment>
<evidence type="ECO:0000256" key="2">
    <source>
        <dbReference type="ARBA" id="ARBA00005892"/>
    </source>
</evidence>
<name>A0A7R9EYQ4_9NEOP</name>
<dbReference type="PANTHER" id="PTHR31344">
    <property type="entry name" value="NUCLEAR PORE COMPLEX PROTEIN NUP205"/>
    <property type="match status" value="1"/>
</dbReference>
<comment type="similarity">
    <text evidence="2">Belongs to the NUP186/NUP192/NUP205 family.</text>
</comment>
<sequence length="495" mass="56830">MAEEGVKSQDMWTPFKELQSVVDAVLAKPAPGALTQLKQVLRKHKQNFITLLKNPPKNAESREKLRKGISECIHLPGMGYQILSKELVDEAIIISDMYDLNEILAIDLLCTAQQQLPFHPGLNRGLVAILLYYDGRKALVSALRSLVHVRKDLLECLDLSKELELLHHNRALGGPKHQHQVVEQFQEIRQALADIIFLWTAQTGLPKDPTFKLINHLRSCKIQDEVSGGIDGVNLALEMALLCALDLSLLHRMEDGAELVRNLPLLSDTSFIPALVRELSQCVKPWECLGLQATTQLAWALALTTLRLSPNNLYTDRNVLEEDEIIVETAIDLKVFDFLHTVFLENKTIYKEQFYLQRLHTLITDFLVLMPNKVKELRTRGDETARTVQVYAHEGLEPPASLTHHFEHLLLTVERFYRDNPLGLELALDFWCPTDTTKHSTIYLYGIPSKQLLVFMFPHTVRLHPFIREQHLQEQLYRFFAASRHWFVWSLHCRN</sequence>
<dbReference type="EMBL" id="OD565765">
    <property type="protein sequence ID" value="CAD7442553.1"/>
    <property type="molecule type" value="Genomic_DNA"/>
</dbReference>
<dbReference type="Pfam" id="PF11894">
    <property type="entry name" value="Nup192"/>
    <property type="match status" value="2"/>
</dbReference>